<evidence type="ECO:0000313" key="1">
    <source>
        <dbReference type="EMBL" id="NMM50857.1"/>
    </source>
</evidence>
<proteinExistence type="predicted"/>
<dbReference type="EMBL" id="JABBNU010000017">
    <property type="protein sequence ID" value="NMM50857.1"/>
    <property type="molecule type" value="Genomic_DNA"/>
</dbReference>
<dbReference type="RefSeq" id="WP_169685221.1">
    <property type="nucleotide sequence ID" value="NZ_JABBNU010000017.1"/>
</dbReference>
<protein>
    <submittedName>
        <fullName evidence="1">Uncharacterized protein</fullName>
    </submittedName>
</protein>
<organism evidence="1 2">
    <name type="scientific">Marinigracilibium pacificum</name>
    <dbReference type="NCBI Taxonomy" id="2729599"/>
    <lineage>
        <taxon>Bacteria</taxon>
        <taxon>Pseudomonadati</taxon>
        <taxon>Bacteroidota</taxon>
        <taxon>Cytophagia</taxon>
        <taxon>Cytophagales</taxon>
        <taxon>Flammeovirgaceae</taxon>
        <taxon>Marinigracilibium</taxon>
    </lineage>
</organism>
<evidence type="ECO:0000313" key="2">
    <source>
        <dbReference type="Proteomes" id="UP000559010"/>
    </source>
</evidence>
<comment type="caution">
    <text evidence="1">The sequence shown here is derived from an EMBL/GenBank/DDBJ whole genome shotgun (WGS) entry which is preliminary data.</text>
</comment>
<name>A0A848J2N4_9BACT</name>
<gene>
    <name evidence="1" type="ORF">HH304_20780</name>
</gene>
<accession>A0A848J2N4</accession>
<dbReference type="Proteomes" id="UP000559010">
    <property type="component" value="Unassembled WGS sequence"/>
</dbReference>
<reference evidence="1 2" key="1">
    <citation type="submission" date="2020-04" db="EMBL/GenBank/DDBJ databases">
        <title>Flammeovirgaceae bacterium KN852 isolated from deep sea.</title>
        <authorList>
            <person name="Zhang D.-C."/>
        </authorList>
    </citation>
    <scope>NUCLEOTIDE SEQUENCE [LARGE SCALE GENOMIC DNA]</scope>
    <source>
        <strain evidence="1 2">KN852</strain>
    </source>
</reference>
<dbReference type="AlphaFoldDB" id="A0A848J2N4"/>
<sequence>MILYAKHSARTLHLNYLEDHKEFRNSKGIYPLSKANDTIVENWDNLFPDDKQYKWELILKNNPVGNQITFLYDSLATEPFHQSKTIFFDTRLFFWQNKYSGEIDVFLNPISTDTLIEMVITYNSQHYIHGEYFYANIDTIIQKEIDFFECGTASYFNAIDYMEKYPKGNITKHRADEILKKWNLTKQ</sequence>
<keyword evidence="2" id="KW-1185">Reference proteome</keyword>